<reference evidence="1 2" key="1">
    <citation type="submission" date="2020-02" db="EMBL/GenBank/DDBJ databases">
        <title>Balneolaceae bacterium YR4-1, complete genome.</title>
        <authorList>
            <person name="Li Y."/>
            <person name="Wu S."/>
        </authorList>
    </citation>
    <scope>NUCLEOTIDE SEQUENCE [LARGE SCALE GENOMIC DNA]</scope>
    <source>
        <strain evidence="1 2">YR4-1</strain>
    </source>
</reference>
<gene>
    <name evidence="1" type="ORF">G3570_02610</name>
</gene>
<evidence type="ECO:0000313" key="1">
    <source>
        <dbReference type="EMBL" id="NGP75508.1"/>
    </source>
</evidence>
<sequence>MKEEIALNSTVTCPECGHQSKETMPEDSCLFFWKCPNCEELIKPQKGDCCVYCSYGDTPCPPVQKSGCC</sequence>
<dbReference type="Proteomes" id="UP000473278">
    <property type="component" value="Unassembled WGS sequence"/>
</dbReference>
<dbReference type="InterPro" id="IPR047677">
    <property type="entry name" value="GDCCVxC"/>
</dbReference>
<proteinExistence type="predicted"/>
<keyword evidence="2" id="KW-1185">Reference proteome</keyword>
<comment type="caution">
    <text evidence="1">The sequence shown here is derived from an EMBL/GenBank/DDBJ whole genome shotgun (WGS) entry which is preliminary data.</text>
</comment>
<dbReference type="EMBL" id="JAALLT010000001">
    <property type="protein sequence ID" value="NGP75508.1"/>
    <property type="molecule type" value="Genomic_DNA"/>
</dbReference>
<dbReference type="RefSeq" id="WP_165138869.1">
    <property type="nucleotide sequence ID" value="NZ_JAALLT010000001.1"/>
</dbReference>
<dbReference type="NCBIfam" id="NF041374">
    <property type="entry name" value="GDCCVxC"/>
    <property type="match status" value="1"/>
</dbReference>
<protein>
    <submittedName>
        <fullName evidence="1">Uncharacterized protein</fullName>
    </submittedName>
</protein>
<organism evidence="1 2">
    <name type="scientific">Halalkalibaculum roseum</name>
    <dbReference type="NCBI Taxonomy" id="2709311"/>
    <lineage>
        <taxon>Bacteria</taxon>
        <taxon>Pseudomonadati</taxon>
        <taxon>Balneolota</taxon>
        <taxon>Balneolia</taxon>
        <taxon>Balneolales</taxon>
        <taxon>Balneolaceae</taxon>
        <taxon>Halalkalibaculum</taxon>
    </lineage>
</organism>
<accession>A0A6M1STS9</accession>
<evidence type="ECO:0000313" key="2">
    <source>
        <dbReference type="Proteomes" id="UP000473278"/>
    </source>
</evidence>
<dbReference type="AlphaFoldDB" id="A0A6M1STS9"/>
<name>A0A6M1STS9_9BACT</name>